<dbReference type="SUPFAM" id="SSF51182">
    <property type="entry name" value="RmlC-like cupins"/>
    <property type="match status" value="1"/>
</dbReference>
<dbReference type="Gene3D" id="2.60.120.10">
    <property type="entry name" value="Jelly Rolls"/>
    <property type="match status" value="1"/>
</dbReference>
<dbReference type="GO" id="GO:0046872">
    <property type="term" value="F:metal ion binding"/>
    <property type="evidence" value="ECO:0007669"/>
    <property type="project" value="UniProtKB-KW"/>
</dbReference>
<dbReference type="Proteomes" id="UP000824258">
    <property type="component" value="Unassembled WGS sequence"/>
</dbReference>
<evidence type="ECO:0000256" key="1">
    <source>
        <dbReference type="ARBA" id="ARBA00022723"/>
    </source>
</evidence>
<keyword evidence="1" id="KW-0479">Metal-binding</keyword>
<evidence type="ECO:0000259" key="2">
    <source>
        <dbReference type="Pfam" id="PF07883"/>
    </source>
</evidence>
<organism evidence="3 4">
    <name type="scientific">Candidatus Avoscillospira stercoripullorum</name>
    <dbReference type="NCBI Taxonomy" id="2840709"/>
    <lineage>
        <taxon>Bacteria</taxon>
        <taxon>Bacillati</taxon>
        <taxon>Bacillota</taxon>
        <taxon>Clostridia</taxon>
        <taxon>Eubacteriales</taxon>
        <taxon>Oscillospiraceae</taxon>
        <taxon>Oscillospiraceae incertae sedis</taxon>
        <taxon>Candidatus Avoscillospira</taxon>
    </lineage>
</organism>
<dbReference type="CDD" id="cd02221">
    <property type="entry name" value="cupin_TM1287-like"/>
    <property type="match status" value="1"/>
</dbReference>
<protein>
    <submittedName>
        <fullName evidence="3">Cupin domain-containing protein</fullName>
    </submittedName>
</protein>
<sequence>MIHQHSEMKTEVKERLRGGQGSPAFRYLFSAEELGSRAQMLATVTLEPGASIGEHPHQGNGEVYMILSGAAMVTEDGVTRELHAGDAEFCADGHTHAIFNHTSEPTVFLALILSDRA</sequence>
<dbReference type="PANTHER" id="PTHR35848:SF6">
    <property type="entry name" value="CUPIN TYPE-2 DOMAIN-CONTAINING PROTEIN"/>
    <property type="match status" value="1"/>
</dbReference>
<gene>
    <name evidence="3" type="ORF">IAA70_04160</name>
</gene>
<dbReference type="EMBL" id="DVGD01000126">
    <property type="protein sequence ID" value="HIR09580.1"/>
    <property type="molecule type" value="Genomic_DNA"/>
</dbReference>
<feature type="domain" description="Cupin type-2" evidence="2">
    <location>
        <begin position="43"/>
        <end position="110"/>
    </location>
</feature>
<reference evidence="3" key="1">
    <citation type="submission" date="2020-10" db="EMBL/GenBank/DDBJ databases">
        <authorList>
            <person name="Gilroy R."/>
        </authorList>
    </citation>
    <scope>NUCLEOTIDE SEQUENCE</scope>
    <source>
        <strain evidence="3">ChiHjej9B8-7071</strain>
    </source>
</reference>
<reference evidence="3" key="2">
    <citation type="journal article" date="2021" name="PeerJ">
        <title>Extensive microbial diversity within the chicken gut microbiome revealed by metagenomics and culture.</title>
        <authorList>
            <person name="Gilroy R."/>
            <person name="Ravi A."/>
            <person name="Getino M."/>
            <person name="Pursley I."/>
            <person name="Horton D.L."/>
            <person name="Alikhan N.F."/>
            <person name="Baker D."/>
            <person name="Gharbi K."/>
            <person name="Hall N."/>
            <person name="Watson M."/>
            <person name="Adriaenssens E.M."/>
            <person name="Foster-Nyarko E."/>
            <person name="Jarju S."/>
            <person name="Secka A."/>
            <person name="Antonio M."/>
            <person name="Oren A."/>
            <person name="Chaudhuri R.R."/>
            <person name="La Ragione R."/>
            <person name="Hildebrand F."/>
            <person name="Pallen M.J."/>
        </authorList>
    </citation>
    <scope>NUCLEOTIDE SEQUENCE</scope>
    <source>
        <strain evidence="3">ChiHjej9B8-7071</strain>
    </source>
</reference>
<dbReference type="InterPro" id="IPR011051">
    <property type="entry name" value="RmlC_Cupin_sf"/>
</dbReference>
<dbReference type="InterPro" id="IPR014710">
    <property type="entry name" value="RmlC-like_jellyroll"/>
</dbReference>
<evidence type="ECO:0000313" key="4">
    <source>
        <dbReference type="Proteomes" id="UP000824258"/>
    </source>
</evidence>
<dbReference type="InterPro" id="IPR013096">
    <property type="entry name" value="Cupin_2"/>
</dbReference>
<proteinExistence type="predicted"/>
<accession>A0A9D1D6X0</accession>
<comment type="caution">
    <text evidence="3">The sequence shown here is derived from an EMBL/GenBank/DDBJ whole genome shotgun (WGS) entry which is preliminary data.</text>
</comment>
<dbReference type="Pfam" id="PF07883">
    <property type="entry name" value="Cupin_2"/>
    <property type="match status" value="1"/>
</dbReference>
<dbReference type="AlphaFoldDB" id="A0A9D1D6X0"/>
<dbReference type="InterPro" id="IPR051610">
    <property type="entry name" value="GPI/OXD"/>
</dbReference>
<dbReference type="PANTHER" id="PTHR35848">
    <property type="entry name" value="OXALATE-BINDING PROTEIN"/>
    <property type="match status" value="1"/>
</dbReference>
<name>A0A9D1D6X0_9FIRM</name>
<evidence type="ECO:0000313" key="3">
    <source>
        <dbReference type="EMBL" id="HIR09580.1"/>
    </source>
</evidence>